<keyword evidence="6" id="KW-1185">Reference proteome</keyword>
<evidence type="ECO:0000259" key="4">
    <source>
        <dbReference type="Pfam" id="PF03202"/>
    </source>
</evidence>
<dbReference type="RefSeq" id="WP_134110856.1">
    <property type="nucleotide sequence ID" value="NZ_SOCN01000001.1"/>
</dbReference>
<gene>
    <name evidence="5" type="ORF">BCF59_0481</name>
</gene>
<keyword evidence="5" id="KW-0449">Lipoprotein</keyword>
<dbReference type="Pfam" id="PF03202">
    <property type="entry name" value="Lipoprotein_10"/>
    <property type="match status" value="1"/>
</dbReference>
<feature type="domain" description="Mycoplasma lipoprotein C-terminal" evidence="4">
    <location>
        <begin position="439"/>
        <end position="536"/>
    </location>
</feature>
<dbReference type="AlphaFoldDB" id="A0A4R7UDE6"/>
<evidence type="ECO:0000313" key="5">
    <source>
        <dbReference type="EMBL" id="TDV24508.1"/>
    </source>
</evidence>
<dbReference type="OrthoDB" id="394917at2"/>
<dbReference type="PROSITE" id="PS51257">
    <property type="entry name" value="PROKAR_LIPOPROTEIN"/>
    <property type="match status" value="1"/>
</dbReference>
<dbReference type="NCBIfam" id="NF045826">
    <property type="entry name" value="lipo_P68"/>
    <property type="match status" value="1"/>
</dbReference>
<dbReference type="Proteomes" id="UP000295757">
    <property type="component" value="Unassembled WGS sequence"/>
</dbReference>
<accession>A0A4R7UDE6</accession>
<keyword evidence="3" id="KW-0732">Signal</keyword>
<evidence type="ECO:0000256" key="3">
    <source>
        <dbReference type="SAM" id="SignalP"/>
    </source>
</evidence>
<name>A0A4R7UDE6_9BACT</name>
<feature type="chain" id="PRO_5020325606" evidence="3">
    <location>
        <begin position="23"/>
        <end position="617"/>
    </location>
</feature>
<comment type="similarity">
    <text evidence="1">Belongs to the MG185/MG260 family.</text>
</comment>
<organism evidence="5 6">
    <name type="scientific">Mycoplasmopsis mustelae</name>
    <dbReference type="NCBI Taxonomy" id="171289"/>
    <lineage>
        <taxon>Bacteria</taxon>
        <taxon>Bacillati</taxon>
        <taxon>Mycoplasmatota</taxon>
        <taxon>Mycoplasmoidales</taxon>
        <taxon>Metamycoplasmataceae</taxon>
        <taxon>Mycoplasmopsis</taxon>
    </lineage>
</organism>
<sequence length="617" mass="69866">MRRKKFLIFASFTTITTTALVAGCGTQNQQPNKTDYSTTKAASDNKIVFSTPQSEVFPLTIALKKLIPLYNNIMKKNPDFLPIEFRPNSISKANTELELATQTEQYIKDNSDKLPNLILGNQTSAYIINKYNKLLDTSSILPASNFPTKLLRNHTELVGEQLNNVKLFNLPFDVSDTNGFSINIDLLNKALELAKQAGAIIDESGALFDYLKTNKDKGNSIPASSAINFLKPIANSLKGYKIDENTFKGLNSLFEFARKFHSAMDVDTTKVAEYGNNPINKLNVFSIDYQQDEFFKSLSNQLNGKQLWELEISNGKYDFSKIKWNIKDDTTMQQAFIKTFDNFVKNHRKTVGTKLFKDVEFKANGSSDWASWDMRQYQTIFAVVASVGLEQSIDSPTSRSFFGKSQDPKNWTTRDDVYLQKQVTKNNASDKNGTYIEGGSSLIPISVDNNGKEDKATKLFLTWLYKQEVVLETGEKILVRDLITRSSAYIIPLNQLINRGNTYYSQQEAVLKTKIEENQKLIENQTTSQENKQKYENENKQLTSAINYTHSGSLSYQSLNDFLNNSDYLLNLPSNEKTNQITKKIENMLLESTKNENPVVYKGSDVLRAVLDIINSK</sequence>
<dbReference type="InterPro" id="IPR004890">
    <property type="entry name" value="Lipoprotein_10_C"/>
</dbReference>
<comment type="caution">
    <text evidence="5">The sequence shown here is derived from an EMBL/GenBank/DDBJ whole genome shotgun (WGS) entry which is preliminary data.</text>
</comment>
<feature type="signal peptide" evidence="3">
    <location>
        <begin position="1"/>
        <end position="22"/>
    </location>
</feature>
<proteinExistence type="inferred from homology"/>
<evidence type="ECO:0000256" key="1">
    <source>
        <dbReference type="ARBA" id="ARBA00009031"/>
    </source>
</evidence>
<evidence type="ECO:0000256" key="2">
    <source>
        <dbReference type="SAM" id="Coils"/>
    </source>
</evidence>
<keyword evidence="2" id="KW-0175">Coiled coil</keyword>
<dbReference type="EMBL" id="SOCN01000001">
    <property type="protein sequence ID" value="TDV24508.1"/>
    <property type="molecule type" value="Genomic_DNA"/>
</dbReference>
<feature type="coiled-coil region" evidence="2">
    <location>
        <begin position="518"/>
        <end position="545"/>
    </location>
</feature>
<dbReference type="InterPro" id="IPR054825">
    <property type="entry name" value="P68-like"/>
</dbReference>
<protein>
    <submittedName>
        <fullName evidence="5">Putative lipoprotein</fullName>
    </submittedName>
</protein>
<reference evidence="5 6" key="1">
    <citation type="submission" date="2019-03" db="EMBL/GenBank/DDBJ databases">
        <title>Genomic Encyclopedia of Archaeal and Bacterial Type Strains, Phase II (KMG-II): from individual species to whole genera.</title>
        <authorList>
            <person name="Goeker M."/>
        </authorList>
    </citation>
    <scope>NUCLEOTIDE SEQUENCE [LARGE SCALE GENOMIC DNA]</scope>
    <source>
        <strain evidence="5 6">ATCC 35214</strain>
    </source>
</reference>
<evidence type="ECO:0000313" key="6">
    <source>
        <dbReference type="Proteomes" id="UP000295757"/>
    </source>
</evidence>